<dbReference type="Pfam" id="PF00097">
    <property type="entry name" value="zf-C3HC4"/>
    <property type="match status" value="1"/>
</dbReference>
<dbReference type="OrthoDB" id="1681166at2759"/>
<feature type="domain" description="RING-type" evidence="5">
    <location>
        <begin position="24"/>
        <end position="76"/>
    </location>
</feature>
<keyword evidence="7" id="KW-1185">Reference proteome</keyword>
<proteinExistence type="predicted"/>
<reference evidence="6 7" key="1">
    <citation type="journal article" date="2020" name="Genomics">
        <title>Complete, high-quality genomes from long-read metagenomic sequencing of two wolf lichen thalli reveals enigmatic genome architecture.</title>
        <authorList>
            <person name="McKenzie S.K."/>
            <person name="Walston R.F."/>
            <person name="Allen J.L."/>
        </authorList>
    </citation>
    <scope>NUCLEOTIDE SEQUENCE [LARGE SCALE GENOMIC DNA]</scope>
    <source>
        <strain evidence="6">WasteWater2</strain>
    </source>
</reference>
<comment type="caution">
    <text evidence="6">The sequence shown here is derived from an EMBL/GenBank/DDBJ whole genome shotgun (WGS) entry which is preliminary data.</text>
</comment>
<dbReference type="Gene3D" id="3.30.40.10">
    <property type="entry name" value="Zinc/RING finger domain, C3HC4 (zinc finger)"/>
    <property type="match status" value="1"/>
</dbReference>
<keyword evidence="3" id="KW-0862">Zinc</keyword>
<dbReference type="EMBL" id="JACCJC010000044">
    <property type="protein sequence ID" value="KAF6232885.1"/>
    <property type="molecule type" value="Genomic_DNA"/>
</dbReference>
<dbReference type="SMART" id="SM00184">
    <property type="entry name" value="RING"/>
    <property type="match status" value="1"/>
</dbReference>
<dbReference type="PROSITE" id="PS50089">
    <property type="entry name" value="ZF_RING_2"/>
    <property type="match status" value="1"/>
</dbReference>
<organism evidence="6 7">
    <name type="scientific">Letharia columbiana</name>
    <dbReference type="NCBI Taxonomy" id="112416"/>
    <lineage>
        <taxon>Eukaryota</taxon>
        <taxon>Fungi</taxon>
        <taxon>Dikarya</taxon>
        <taxon>Ascomycota</taxon>
        <taxon>Pezizomycotina</taxon>
        <taxon>Lecanoromycetes</taxon>
        <taxon>OSLEUM clade</taxon>
        <taxon>Lecanoromycetidae</taxon>
        <taxon>Lecanorales</taxon>
        <taxon>Lecanorineae</taxon>
        <taxon>Parmeliaceae</taxon>
        <taxon>Letharia</taxon>
    </lineage>
</organism>
<dbReference type="InterPro" id="IPR001841">
    <property type="entry name" value="Znf_RING"/>
</dbReference>
<protein>
    <recommendedName>
        <fullName evidence="5">RING-type domain-containing protein</fullName>
    </recommendedName>
</protein>
<dbReference type="AlphaFoldDB" id="A0A8H6L2A1"/>
<dbReference type="SUPFAM" id="SSF57850">
    <property type="entry name" value="RING/U-box"/>
    <property type="match status" value="1"/>
</dbReference>
<dbReference type="InterPro" id="IPR013083">
    <property type="entry name" value="Znf_RING/FYVE/PHD"/>
</dbReference>
<dbReference type="GO" id="GO:0043161">
    <property type="term" value="P:proteasome-mediated ubiquitin-dependent protein catabolic process"/>
    <property type="evidence" value="ECO:0007669"/>
    <property type="project" value="TreeGrafter"/>
</dbReference>
<keyword evidence="1" id="KW-0479">Metal-binding</keyword>
<name>A0A8H6L2A1_9LECA</name>
<keyword evidence="2 4" id="KW-0863">Zinc-finger</keyword>
<dbReference type="PANTHER" id="PTHR22763">
    <property type="entry name" value="RING ZINC FINGER PROTEIN"/>
    <property type="match status" value="1"/>
</dbReference>
<dbReference type="GO" id="GO:0061630">
    <property type="term" value="F:ubiquitin protein ligase activity"/>
    <property type="evidence" value="ECO:0007669"/>
    <property type="project" value="TreeGrafter"/>
</dbReference>
<sequence>MMAHNFVAQFPVVSKSDLMYGNRCSICREIYGTNITGSGIICEDAIRLPCGHEFGHACISSWLSPEEGKNTCPLCRYELFPAAPEVEDGFVPSHDAIEEDWDNMATELDSELSANGIVHRSRHFRDWLLYSQLQGQGANLPPWRPSSTNLGPRLGPSQEEALFHELRRRGAFRVLPVPVGLLVSDRDIWIFLRDHGYSYDPVYAATSSGCAWSQT</sequence>
<gene>
    <name evidence="6" type="ORF">HO173_008848</name>
</gene>
<dbReference type="InterPro" id="IPR018957">
    <property type="entry name" value="Znf_C3HC4_RING-type"/>
</dbReference>
<evidence type="ECO:0000256" key="3">
    <source>
        <dbReference type="ARBA" id="ARBA00022833"/>
    </source>
</evidence>
<dbReference type="GO" id="GO:0008270">
    <property type="term" value="F:zinc ion binding"/>
    <property type="evidence" value="ECO:0007669"/>
    <property type="project" value="UniProtKB-KW"/>
</dbReference>
<evidence type="ECO:0000313" key="6">
    <source>
        <dbReference type="EMBL" id="KAF6232885.1"/>
    </source>
</evidence>
<evidence type="ECO:0000256" key="1">
    <source>
        <dbReference type="ARBA" id="ARBA00022723"/>
    </source>
</evidence>
<evidence type="ECO:0000256" key="2">
    <source>
        <dbReference type="ARBA" id="ARBA00022771"/>
    </source>
</evidence>
<dbReference type="GeneID" id="59290502"/>
<dbReference type="InterPro" id="IPR050731">
    <property type="entry name" value="HRD1_E3_ubiq-ligases"/>
</dbReference>
<dbReference type="RefSeq" id="XP_037162308.1">
    <property type="nucleotide sequence ID" value="XM_037310744.1"/>
</dbReference>
<evidence type="ECO:0000259" key="5">
    <source>
        <dbReference type="PROSITE" id="PS50089"/>
    </source>
</evidence>
<accession>A0A8H6L2A1</accession>
<evidence type="ECO:0000313" key="7">
    <source>
        <dbReference type="Proteomes" id="UP000578531"/>
    </source>
</evidence>
<evidence type="ECO:0000256" key="4">
    <source>
        <dbReference type="PROSITE-ProRule" id="PRU00175"/>
    </source>
</evidence>
<dbReference type="Proteomes" id="UP000578531">
    <property type="component" value="Unassembled WGS sequence"/>
</dbReference>
<dbReference type="GO" id="GO:0012505">
    <property type="term" value="C:endomembrane system"/>
    <property type="evidence" value="ECO:0007669"/>
    <property type="project" value="TreeGrafter"/>
</dbReference>